<keyword evidence="2" id="KW-0479">Metal-binding</keyword>
<keyword evidence="4" id="KW-0805">Transcription regulation</keyword>
<keyword evidence="3" id="KW-0862">Zinc</keyword>
<evidence type="ECO:0000256" key="5">
    <source>
        <dbReference type="ARBA" id="ARBA00023125"/>
    </source>
</evidence>
<name>A0A1R3RAS0_ASPC5</name>
<feature type="non-terminal residue" evidence="8">
    <location>
        <position position="325"/>
    </location>
</feature>
<dbReference type="CDD" id="cd12148">
    <property type="entry name" value="fungal_TF_MHR"/>
    <property type="match status" value="1"/>
</dbReference>
<comment type="subcellular location">
    <subcellularLocation>
        <location evidence="1">Nucleus</location>
    </subcellularLocation>
</comment>
<evidence type="ECO:0000256" key="2">
    <source>
        <dbReference type="ARBA" id="ARBA00022723"/>
    </source>
</evidence>
<evidence type="ECO:0000256" key="1">
    <source>
        <dbReference type="ARBA" id="ARBA00004123"/>
    </source>
</evidence>
<evidence type="ECO:0000256" key="3">
    <source>
        <dbReference type="ARBA" id="ARBA00022833"/>
    </source>
</evidence>
<evidence type="ECO:0000256" key="6">
    <source>
        <dbReference type="ARBA" id="ARBA00023163"/>
    </source>
</evidence>
<dbReference type="STRING" id="602072.A0A1R3RAS0"/>
<dbReference type="InterPro" id="IPR051089">
    <property type="entry name" value="prtT"/>
</dbReference>
<dbReference type="Proteomes" id="UP000188318">
    <property type="component" value="Unassembled WGS sequence"/>
</dbReference>
<sequence>MSVLSSLHLHFYPTALTTPSFHTHYARWSPLLLSACYLIAIRHTSPTLATSLAPKLYESSRSHISSALLTAPQPIEFFQASLILCLWSTTVGQTPLSIDGWLLSGFALQHSESSPLFHPSTPARALNHRFLWNHLCLAHLHYCVGTSRKPMLQETQITRCKSTITTDQTTNYETRMIAEIDLYWTVSTQLLNNNRGKINILESVTQLEEWKRQWRSVLDEPRSQFLQMGFHFSILLLLYNHTHSHSHSHSPSTPTLTHHAKSIIQTAITTEDARTRHLTDHIYHMITFAGIVICRILHTHHHHHHHQPEIPGPYETSELEALIVR</sequence>
<reference evidence="9" key="1">
    <citation type="journal article" date="2017" name="Genome Biol.">
        <title>Comparative genomics reveals high biological diversity and specific adaptations in the industrially and medically important fungal genus Aspergillus.</title>
        <authorList>
            <person name="de Vries R.P."/>
            <person name="Riley R."/>
            <person name="Wiebenga A."/>
            <person name="Aguilar-Osorio G."/>
            <person name="Amillis S."/>
            <person name="Uchima C.A."/>
            <person name="Anderluh G."/>
            <person name="Asadollahi M."/>
            <person name="Askin M."/>
            <person name="Barry K."/>
            <person name="Battaglia E."/>
            <person name="Bayram O."/>
            <person name="Benocci T."/>
            <person name="Braus-Stromeyer S.A."/>
            <person name="Caldana C."/>
            <person name="Canovas D."/>
            <person name="Cerqueira G.C."/>
            <person name="Chen F."/>
            <person name="Chen W."/>
            <person name="Choi C."/>
            <person name="Clum A."/>
            <person name="Dos Santos R.A."/>
            <person name="Damasio A.R."/>
            <person name="Diallinas G."/>
            <person name="Emri T."/>
            <person name="Fekete E."/>
            <person name="Flipphi M."/>
            <person name="Freyberg S."/>
            <person name="Gallo A."/>
            <person name="Gournas C."/>
            <person name="Habgood R."/>
            <person name="Hainaut M."/>
            <person name="Harispe M.L."/>
            <person name="Henrissat B."/>
            <person name="Hilden K.S."/>
            <person name="Hope R."/>
            <person name="Hossain A."/>
            <person name="Karabika E."/>
            <person name="Karaffa L."/>
            <person name="Karanyi Z."/>
            <person name="Krasevec N."/>
            <person name="Kuo A."/>
            <person name="Kusch H."/>
            <person name="LaButti K."/>
            <person name="Lagendijk E.L."/>
            <person name="Lapidus A."/>
            <person name="Levasseur A."/>
            <person name="Lindquist E."/>
            <person name="Lipzen A."/>
            <person name="Logrieco A.F."/>
            <person name="MacCabe A."/>
            <person name="Maekelae M.R."/>
            <person name="Malavazi I."/>
            <person name="Melin P."/>
            <person name="Meyer V."/>
            <person name="Mielnichuk N."/>
            <person name="Miskei M."/>
            <person name="Molnar A.P."/>
            <person name="Mule G."/>
            <person name="Ngan C.Y."/>
            <person name="Orejas M."/>
            <person name="Orosz E."/>
            <person name="Ouedraogo J.P."/>
            <person name="Overkamp K.M."/>
            <person name="Park H.-S."/>
            <person name="Perrone G."/>
            <person name="Piumi F."/>
            <person name="Punt P.J."/>
            <person name="Ram A.F."/>
            <person name="Ramon A."/>
            <person name="Rauscher S."/>
            <person name="Record E."/>
            <person name="Riano-Pachon D.M."/>
            <person name="Robert V."/>
            <person name="Roehrig J."/>
            <person name="Ruller R."/>
            <person name="Salamov A."/>
            <person name="Salih N.S."/>
            <person name="Samson R.A."/>
            <person name="Sandor E."/>
            <person name="Sanguinetti M."/>
            <person name="Schuetze T."/>
            <person name="Sepcic K."/>
            <person name="Shelest E."/>
            <person name="Sherlock G."/>
            <person name="Sophianopoulou V."/>
            <person name="Squina F.M."/>
            <person name="Sun H."/>
            <person name="Susca A."/>
            <person name="Todd R.B."/>
            <person name="Tsang A."/>
            <person name="Unkles S.E."/>
            <person name="van de Wiele N."/>
            <person name="van Rossen-Uffink D."/>
            <person name="Oliveira J.V."/>
            <person name="Vesth T.C."/>
            <person name="Visser J."/>
            <person name="Yu J.-H."/>
            <person name="Zhou M."/>
            <person name="Andersen M.R."/>
            <person name="Archer D.B."/>
            <person name="Baker S.E."/>
            <person name="Benoit I."/>
            <person name="Brakhage A.A."/>
            <person name="Braus G.H."/>
            <person name="Fischer R."/>
            <person name="Frisvad J.C."/>
            <person name="Goldman G.H."/>
            <person name="Houbraken J."/>
            <person name="Oakley B."/>
            <person name="Pocsi I."/>
            <person name="Scazzocchio C."/>
            <person name="Seiboth B."/>
            <person name="vanKuyk P.A."/>
            <person name="Wortman J."/>
            <person name="Dyer P.S."/>
            <person name="Grigoriev I.V."/>
        </authorList>
    </citation>
    <scope>NUCLEOTIDE SEQUENCE [LARGE SCALE GENOMIC DNA]</scope>
    <source>
        <strain evidence="9">ITEM 5010</strain>
    </source>
</reference>
<keyword evidence="9" id="KW-1185">Reference proteome</keyword>
<dbReference type="EMBL" id="KV907510">
    <property type="protein sequence ID" value="OOF91588.1"/>
    <property type="molecule type" value="Genomic_DNA"/>
</dbReference>
<evidence type="ECO:0000313" key="8">
    <source>
        <dbReference type="EMBL" id="OOF91588.1"/>
    </source>
</evidence>
<organism evidence="8 9">
    <name type="scientific">Aspergillus carbonarius (strain ITEM 5010)</name>
    <dbReference type="NCBI Taxonomy" id="602072"/>
    <lineage>
        <taxon>Eukaryota</taxon>
        <taxon>Fungi</taxon>
        <taxon>Dikarya</taxon>
        <taxon>Ascomycota</taxon>
        <taxon>Pezizomycotina</taxon>
        <taxon>Eurotiomycetes</taxon>
        <taxon>Eurotiomycetidae</taxon>
        <taxon>Eurotiales</taxon>
        <taxon>Aspergillaceae</taxon>
        <taxon>Aspergillus</taxon>
        <taxon>Aspergillus subgen. Circumdati</taxon>
    </lineage>
</organism>
<dbReference type="AlphaFoldDB" id="A0A1R3RAS0"/>
<dbReference type="GO" id="GO:0005634">
    <property type="term" value="C:nucleus"/>
    <property type="evidence" value="ECO:0007669"/>
    <property type="project" value="UniProtKB-SubCell"/>
</dbReference>
<evidence type="ECO:0000256" key="7">
    <source>
        <dbReference type="ARBA" id="ARBA00023242"/>
    </source>
</evidence>
<accession>A0A1R3RAS0</accession>
<evidence type="ECO:0000256" key="4">
    <source>
        <dbReference type="ARBA" id="ARBA00023015"/>
    </source>
</evidence>
<gene>
    <name evidence="8" type="ORF">ASPCADRAFT_210942</name>
</gene>
<dbReference type="PANTHER" id="PTHR31845:SF34">
    <property type="entry name" value="TRANSCRIPTIONAL ACTIVATOR OF PROTEASES PRTT"/>
    <property type="match status" value="1"/>
</dbReference>
<proteinExistence type="predicted"/>
<evidence type="ECO:0008006" key="10">
    <source>
        <dbReference type="Google" id="ProtNLM"/>
    </source>
</evidence>
<dbReference type="OrthoDB" id="2595934at2759"/>
<dbReference type="GO" id="GO:0000981">
    <property type="term" value="F:DNA-binding transcription factor activity, RNA polymerase II-specific"/>
    <property type="evidence" value="ECO:0007669"/>
    <property type="project" value="TreeGrafter"/>
</dbReference>
<dbReference type="GO" id="GO:0000976">
    <property type="term" value="F:transcription cis-regulatory region binding"/>
    <property type="evidence" value="ECO:0007669"/>
    <property type="project" value="TreeGrafter"/>
</dbReference>
<dbReference type="VEuPathDB" id="FungiDB:ASPCADRAFT_210942"/>
<dbReference type="GO" id="GO:0046872">
    <property type="term" value="F:metal ion binding"/>
    <property type="evidence" value="ECO:0007669"/>
    <property type="project" value="UniProtKB-KW"/>
</dbReference>
<keyword evidence="5" id="KW-0238">DNA-binding</keyword>
<keyword evidence="6" id="KW-0804">Transcription</keyword>
<keyword evidence="7" id="KW-0539">Nucleus</keyword>
<evidence type="ECO:0000313" key="9">
    <source>
        <dbReference type="Proteomes" id="UP000188318"/>
    </source>
</evidence>
<dbReference type="PANTHER" id="PTHR31845">
    <property type="entry name" value="FINGER DOMAIN PROTEIN, PUTATIVE-RELATED"/>
    <property type="match status" value="1"/>
</dbReference>
<protein>
    <recommendedName>
        <fullName evidence="10">Transcription factor domain-containing protein</fullName>
    </recommendedName>
</protein>